<dbReference type="OrthoDB" id="9781845at2"/>
<dbReference type="Pfam" id="PF00015">
    <property type="entry name" value="MCPsignal"/>
    <property type="match status" value="1"/>
</dbReference>
<dbReference type="GO" id="GO:0007165">
    <property type="term" value="P:signal transduction"/>
    <property type="evidence" value="ECO:0007669"/>
    <property type="project" value="UniProtKB-KW"/>
</dbReference>
<protein>
    <submittedName>
        <fullName evidence="8">Methyl-accepting chemotaxis protein</fullName>
    </submittedName>
</protein>
<dbReference type="InterPro" id="IPR003660">
    <property type="entry name" value="HAMP_dom"/>
</dbReference>
<evidence type="ECO:0000313" key="9">
    <source>
        <dbReference type="Proteomes" id="UP000295707"/>
    </source>
</evidence>
<feature type="domain" description="Methyl-accepting transducer" evidence="6">
    <location>
        <begin position="353"/>
        <end position="589"/>
    </location>
</feature>
<feature type="transmembrane region" description="Helical" evidence="5">
    <location>
        <begin position="273"/>
        <end position="294"/>
    </location>
</feature>
<keyword evidence="5" id="KW-0812">Transmembrane</keyword>
<keyword evidence="2 4" id="KW-0807">Transducer</keyword>
<keyword evidence="5" id="KW-1133">Transmembrane helix</keyword>
<dbReference type="PANTHER" id="PTHR32089">
    <property type="entry name" value="METHYL-ACCEPTING CHEMOTAXIS PROTEIN MCPB"/>
    <property type="match status" value="1"/>
</dbReference>
<feature type="domain" description="HAMP" evidence="7">
    <location>
        <begin position="296"/>
        <end position="348"/>
    </location>
</feature>
<reference evidence="8 9" key="1">
    <citation type="submission" date="2019-03" db="EMBL/GenBank/DDBJ databases">
        <title>Genomic Encyclopedia of Type Strains, Phase IV (KMG-IV): sequencing the most valuable type-strain genomes for metagenomic binning, comparative biology and taxonomic classification.</title>
        <authorList>
            <person name="Goeker M."/>
        </authorList>
    </citation>
    <scope>NUCLEOTIDE SEQUENCE [LARGE SCALE GENOMIC DNA]</scope>
    <source>
        <strain evidence="8 9">DSM 19610</strain>
    </source>
</reference>
<dbReference type="Proteomes" id="UP000295707">
    <property type="component" value="Unassembled WGS sequence"/>
</dbReference>
<evidence type="ECO:0000259" key="6">
    <source>
        <dbReference type="PROSITE" id="PS50111"/>
    </source>
</evidence>
<dbReference type="SMART" id="SM00283">
    <property type="entry name" value="MA"/>
    <property type="match status" value="1"/>
</dbReference>
<dbReference type="RefSeq" id="WP_132971762.1">
    <property type="nucleotide sequence ID" value="NZ_SMFX01000001.1"/>
</dbReference>
<dbReference type="EMBL" id="SMFX01000001">
    <property type="protein sequence ID" value="TCK17925.1"/>
    <property type="molecule type" value="Genomic_DNA"/>
</dbReference>
<dbReference type="PROSITE" id="PS50885">
    <property type="entry name" value="HAMP"/>
    <property type="match status" value="1"/>
</dbReference>
<sequence length="625" mass="67181">MSIEKLSIKGLTIGILLFLGASTMLLSALSIPQYRDAAITSESRTLSRVLEISARQSLFDLEELAVELGRDSQKDKTFRSSFRRLAKNPDDAATRASLIEMLNGQFRQRYVTANLVDLLQLRVYDTSFNPVVASTGGSPKLVSSGMTPALLDKAASRSGAERLKALPILWSSPAGPAYSVLVPVGGLRLMGYLEVIVDPSHNLQAIEDMILAPLSIAVYGGETRYKSDAWDDEKAGYIQVDYLLPADDGAPLLEISLLENLEQLYADVNQTGWTVILSFATLIVVGLGVALYLLRRHLFLPIRGLVDNMQRCSTGDLTVQVDSKGLKECHVLGEALIELVNNLRKDVSEIFSSSTQLASAAEELSAITSETGDAVKQQRSETEHAANAMSEMTAAVQEVAQSATNAADEARAADEEALQGKQVVSKTTAAIKLLSGEVDNASVVIRKLESDSEHISRILDVIRGIAEQTNLLALNAAIEAARAGEQGRGFAVVADEVRSLANRTQESTQEIQAMIEQLQTGAVDAVEVMSKGRDLANESVEMASEAGSALERITRAVDVINNMNTQIAAAAEEQSAVAVEVDRNVTNIHQIANTTADGATQTASASDELARLASQLQQMVSHFKL</sequence>
<dbReference type="AlphaFoldDB" id="A0A4R1HCF1"/>
<evidence type="ECO:0000313" key="8">
    <source>
        <dbReference type="EMBL" id="TCK17925.1"/>
    </source>
</evidence>
<evidence type="ECO:0000256" key="2">
    <source>
        <dbReference type="ARBA" id="ARBA00023224"/>
    </source>
</evidence>
<organism evidence="8 9">
    <name type="scientific">Thiogranum longum</name>
    <dbReference type="NCBI Taxonomy" id="1537524"/>
    <lineage>
        <taxon>Bacteria</taxon>
        <taxon>Pseudomonadati</taxon>
        <taxon>Pseudomonadota</taxon>
        <taxon>Gammaproteobacteria</taxon>
        <taxon>Chromatiales</taxon>
        <taxon>Ectothiorhodospiraceae</taxon>
        <taxon>Thiogranum</taxon>
    </lineage>
</organism>
<dbReference type="Gene3D" id="1.10.287.950">
    <property type="entry name" value="Methyl-accepting chemotaxis protein"/>
    <property type="match status" value="1"/>
</dbReference>
<evidence type="ECO:0000256" key="3">
    <source>
        <dbReference type="ARBA" id="ARBA00029447"/>
    </source>
</evidence>
<evidence type="ECO:0000256" key="1">
    <source>
        <dbReference type="ARBA" id="ARBA00004370"/>
    </source>
</evidence>
<dbReference type="InterPro" id="IPR004089">
    <property type="entry name" value="MCPsignal_dom"/>
</dbReference>
<dbReference type="SUPFAM" id="SSF58104">
    <property type="entry name" value="Methyl-accepting chemotaxis protein (MCP) signaling domain"/>
    <property type="match status" value="1"/>
</dbReference>
<dbReference type="GO" id="GO:0006935">
    <property type="term" value="P:chemotaxis"/>
    <property type="evidence" value="ECO:0007669"/>
    <property type="project" value="UniProtKB-ARBA"/>
</dbReference>
<gene>
    <name evidence="8" type="ORF">DFR30_1179</name>
</gene>
<keyword evidence="5" id="KW-0472">Membrane</keyword>
<keyword evidence="9" id="KW-1185">Reference proteome</keyword>
<name>A0A4R1HCF1_9GAMM</name>
<evidence type="ECO:0000256" key="4">
    <source>
        <dbReference type="PROSITE-ProRule" id="PRU00284"/>
    </source>
</evidence>
<dbReference type="CDD" id="cd11386">
    <property type="entry name" value="MCP_signal"/>
    <property type="match status" value="1"/>
</dbReference>
<comment type="similarity">
    <text evidence="3">Belongs to the methyl-accepting chemotaxis (MCP) protein family.</text>
</comment>
<proteinExistence type="inferred from homology"/>
<comment type="caution">
    <text evidence="8">The sequence shown here is derived from an EMBL/GenBank/DDBJ whole genome shotgun (WGS) entry which is preliminary data.</text>
</comment>
<dbReference type="GO" id="GO:0016020">
    <property type="term" value="C:membrane"/>
    <property type="evidence" value="ECO:0007669"/>
    <property type="project" value="UniProtKB-SubCell"/>
</dbReference>
<dbReference type="FunFam" id="1.10.287.950:FF:000001">
    <property type="entry name" value="Methyl-accepting chemotaxis sensory transducer"/>
    <property type="match status" value="1"/>
</dbReference>
<accession>A0A4R1HCF1</accession>
<dbReference type="PANTHER" id="PTHR32089:SF120">
    <property type="entry name" value="METHYL-ACCEPTING CHEMOTAXIS PROTEIN TLPQ"/>
    <property type="match status" value="1"/>
</dbReference>
<evidence type="ECO:0000256" key="5">
    <source>
        <dbReference type="SAM" id="Phobius"/>
    </source>
</evidence>
<evidence type="ECO:0000259" key="7">
    <source>
        <dbReference type="PROSITE" id="PS50885"/>
    </source>
</evidence>
<dbReference type="PROSITE" id="PS50111">
    <property type="entry name" value="CHEMOTAXIS_TRANSDUC_2"/>
    <property type="match status" value="1"/>
</dbReference>
<comment type="subcellular location">
    <subcellularLocation>
        <location evidence="1">Membrane</location>
    </subcellularLocation>
</comment>